<dbReference type="SUPFAM" id="SSF51182">
    <property type="entry name" value="RmlC-like cupins"/>
    <property type="match status" value="1"/>
</dbReference>
<dbReference type="PANTHER" id="PTHR40112:SF1">
    <property type="entry name" value="H2HPP ISOMERASE"/>
    <property type="match status" value="1"/>
</dbReference>
<organism evidence="2 3">
    <name type="scientific">Chitinophaga rhizophila</name>
    <dbReference type="NCBI Taxonomy" id="2866212"/>
    <lineage>
        <taxon>Bacteria</taxon>
        <taxon>Pseudomonadati</taxon>
        <taxon>Bacteroidota</taxon>
        <taxon>Chitinophagia</taxon>
        <taxon>Chitinophagales</taxon>
        <taxon>Chitinophagaceae</taxon>
        <taxon>Chitinophaga</taxon>
    </lineage>
</organism>
<evidence type="ECO:0000313" key="3">
    <source>
        <dbReference type="Proteomes" id="UP000812961"/>
    </source>
</evidence>
<dbReference type="InterPro" id="IPR013096">
    <property type="entry name" value="Cupin_2"/>
</dbReference>
<reference evidence="2 3" key="1">
    <citation type="submission" date="2021-08" db="EMBL/GenBank/DDBJ databases">
        <title>The genome sequence of Chitinophaga sp. B61.</title>
        <authorList>
            <person name="Zhang X."/>
        </authorList>
    </citation>
    <scope>NUCLEOTIDE SEQUENCE [LARGE SCALE GENOMIC DNA]</scope>
    <source>
        <strain evidence="2 3">B61</strain>
    </source>
</reference>
<dbReference type="InterPro" id="IPR014710">
    <property type="entry name" value="RmlC-like_jellyroll"/>
</dbReference>
<comment type="caution">
    <text evidence="2">The sequence shown here is derived from an EMBL/GenBank/DDBJ whole genome shotgun (WGS) entry which is preliminary data.</text>
</comment>
<dbReference type="Proteomes" id="UP000812961">
    <property type="component" value="Unassembled WGS sequence"/>
</dbReference>
<dbReference type="EMBL" id="JAICCF010000006">
    <property type="protein sequence ID" value="MBW8688033.1"/>
    <property type="molecule type" value="Genomic_DNA"/>
</dbReference>
<dbReference type="Pfam" id="PF07883">
    <property type="entry name" value="Cupin_2"/>
    <property type="match status" value="1"/>
</dbReference>
<evidence type="ECO:0000313" key="2">
    <source>
        <dbReference type="EMBL" id="MBW8688033.1"/>
    </source>
</evidence>
<dbReference type="PIRSF" id="PIRSF029883">
    <property type="entry name" value="KdgF"/>
    <property type="match status" value="1"/>
</dbReference>
<feature type="domain" description="Cupin type-2" evidence="1">
    <location>
        <begin position="35"/>
        <end position="99"/>
    </location>
</feature>
<dbReference type="PANTHER" id="PTHR40112">
    <property type="entry name" value="H2HPP ISOMERASE"/>
    <property type="match status" value="1"/>
</dbReference>
<dbReference type="Gene3D" id="2.60.120.10">
    <property type="entry name" value="Jelly Rolls"/>
    <property type="match status" value="1"/>
</dbReference>
<dbReference type="InterPro" id="IPR052535">
    <property type="entry name" value="Bacilysin_H2HPP_isomerase"/>
</dbReference>
<sequence>MNVFIEDKDIAWEHPDPGIRRKVMAYNEQLMLVKVEFQQGAVGALHEHYHSQMSHVESGVFEITIDGEKKVLKAGDAYYIPPHVVHGALCLEPGVLIDVFSPYREDFVKREGVER</sequence>
<name>A0ABS7GMU2_9BACT</name>
<accession>A0ABS7GMU2</accession>
<evidence type="ECO:0000259" key="1">
    <source>
        <dbReference type="Pfam" id="PF07883"/>
    </source>
</evidence>
<proteinExistence type="predicted"/>
<dbReference type="InterPro" id="IPR011051">
    <property type="entry name" value="RmlC_Cupin_sf"/>
</dbReference>
<keyword evidence="3" id="KW-1185">Reference proteome</keyword>
<dbReference type="CDD" id="cd02238">
    <property type="entry name" value="cupin_KdgF"/>
    <property type="match status" value="1"/>
</dbReference>
<dbReference type="RefSeq" id="WP_220253358.1">
    <property type="nucleotide sequence ID" value="NZ_JAICCF010000006.1"/>
</dbReference>
<protein>
    <submittedName>
        <fullName evidence="2">Cupin domain-containing protein</fullName>
    </submittedName>
</protein>
<gene>
    <name evidence="2" type="ORF">K1Y79_27100</name>
</gene>
<dbReference type="InterPro" id="IPR025499">
    <property type="entry name" value="KdgF"/>
</dbReference>